<feature type="region of interest" description="Disordered" evidence="2">
    <location>
        <begin position="138"/>
        <end position="167"/>
    </location>
</feature>
<feature type="domain" description="PH" evidence="3">
    <location>
        <begin position="2086"/>
        <end position="2197"/>
    </location>
</feature>
<dbReference type="PANTHER" id="PTHR28190:SF1">
    <property type="entry name" value="NUCLEAR MIGRATION PROTEIN NUM1"/>
    <property type="match status" value="1"/>
</dbReference>
<feature type="compositionally biased region" description="Polar residues" evidence="2">
    <location>
        <begin position="650"/>
        <end position="669"/>
    </location>
</feature>
<sequence length="2391" mass="261806">MAAWSAAGDEPPSSPIPGFAFHNDPFDESIPSPMRDSTRQRFANFDPQLLALGPNASPEQAKRALEAHLAETDRRMEEAGRLGTALVAQRQELEDRLQEVVDQQAEGELSEELKEKLVEIERDYNEVARETARAFLPKARVPSNEAGEGSLAPEGKGGRRSISPSKFEAQAIASPSKLGIPNRKLRNQPAQRVHDIEFAAEISTSLIAQVRNLQSILAEKEEELRDIKVEKSRLEYDAEGFQQRVKVLDESESRYKDENWSLETQVHELTAAQRDSTNREKKLQQTVSILQAEKNSAQRELDEAKMNHARLADEYAASIKTHDVELGAAKRNLVMADSERHALNRKIEDLTGQNQELAKAISSQRSRMSDRQEVLGGNDDDFKTAHGGDTPDDSPPPSPIKGTPLRHTMLESETLKTSLSHAQRTIQSLRTNVHREKTEKLELRRMLQDARDELEKTRQDPMPEKRRPRKSETKDFKKPPPRLLGNLRPVRSEIYIDEEDWEDQTDDGTITNNRSFSTQRSSVPAVAESIETDDFETAHETSDQDQEFDTANDRSGETTDDFHTGAEDFSSSDDAMTETDSPSKNTLRGRRPPSQMYAHKGSIDSTATTDDEYGFDGRRTPTSHQFPPLQPRFPVRVSRGGFRRSRQNSEDPSFNSPASYTQSSTATTPQQGIQNLAAELGDFDGSDNESNRSATPSRSIYNSRPGSIKSRTMSPPPPVPPVPAMPRMLMVESGMMTEPLPGLFPIAHGTAVDRHLSMNTVISQFAPSEYSEIGTQYLDENLAKFPSPPTRDIGLSHEDAENLKQEHAKQIEQLHAENATAHATAVDSLKASHADALSRALEEAKSRHAQEVDNMKLSHAELANKSAEASAAHAAELEALRTEHEAKIAQIESELKAKHSSELETLKAYHENELISTKKQSDTAHGAELAALVAAHAAQIELAKKQLSASHEKDLDELKAAHAEQIDKSKQGSDEAHAEELEKLKAAHLAQIDEANNKLQATHSQELQALKAAHATQVEQSKDAATSAHTAELAALAATHAAQLKSAKAESEDSLAKEIASLKAAHEEQLRTSQADSDARLARELESLKATHAEQLQSTKTDGDATLARELEALQTKHSQQLKSAHDESVAHLNRELESLRVEHAKQLEESKQEAQSAQAAAIAALAASHAKTLEEVKAKSESSHLSAIDSLKAAHSKELENFKHESDTAQAAAIAALTASHAKAIASTKADADAEMAKQLDSLRKFHSQELDSLMDSHSKELASLKEKHSSDLEALRAEHTAASAQELEGFKAALSKQMESTKSEGDAAHSQQLEAINAAHSEIVEAHKRDKAAAAAALESAKANHERQLEAAKANHERELESLRSEHAAATSKEIGHLSSKHEAELAAATAALLATKGKEIDEMLSSHNDQLANLKEEHKASMAKSMQQASSEHAAQLDALKVELAAVKAKELEALASAHGRQVEDLQAEYAAAKAKDFEDMTSSHEKHVQALRTESDSLKAKELEEMSKAHEEAVKALKAEAAAAKLAALEELSASHGIHTKSLGAEAEAQKAKELDQLSAMHAEQLKSRQAEHEVTIAKLKDEMAASHELKLKAIGTETGASQARELEALRAAHEKDLAALRDEHEASRAKELDELNLRHSGLLESLRTEHKTTLDRALANLKTSHDKDIDSLNGTHATTTAAALEALKSNHSKQLDVLKSEHEANLARHLDSIREEHRRQLEDQKSGSLAEKEKLVAGHALELEALRKSLAVAKPSLNYSTVSAVSTEPIEQTNGEAESLRSPKRDAFIIPRELEPQTPSGRRGKDKNAVPFIAEDETRQSPSSAMAGPETPESQRPFKEMSTNTDARPSRKPQVPTSDNGSQTALTSEGIEHLMMKKPHQRTTSSDSVVHTPYVATPGSPFRHQRRPSQDSARGDSGLIAGAEPIPTRRPGSSASAHSSMHPVPPLPANHREVIEAARTGSSSGPGAKGAMGPPLMPASAYKNRPWTPRENRPMSPASFASQSQPRLGTPTPRAGRTNSALGNADLHSSPSRVPGRSRQSSLSSFTSEIDTRFNTNGGAMGVDMSDLAGTDPRMIQAITQTMIGEYLWKYTRKAGRGEMSENRHRRYFWVHPYTRTLYWSTSDPSAAGKTELRAKSVPIEAVRVVSDDNPMPPGLHRKSLVIISPGRTIKFTCTTGQRHETWFNALSYLLLRTGEEGQADTEEIAGNITQEDVNEFNPAVDRRPTNGTRSRAPASLSSYNSRTTRTESPNIDMMAIPTLTPTHERGTARPGTIGRLSRYGSGLFNSMGRKSRTDQDNAIYEASEVNDSAEELRQIIEQQDRESDRLENVRACCDGKHDVGTLSHSSKRNRHNSSNQLNAPPHNHAHPGRSSTPTPSIPTTLRSRG</sequence>
<feature type="compositionally biased region" description="Polar residues" evidence="2">
    <location>
        <begin position="1768"/>
        <end position="1781"/>
    </location>
</feature>
<feature type="region of interest" description="Disordered" evidence="2">
    <location>
        <begin position="2224"/>
        <end position="2251"/>
    </location>
</feature>
<feature type="coiled-coil region" evidence="1">
    <location>
        <begin position="1400"/>
        <end position="1427"/>
    </location>
</feature>
<feature type="compositionally biased region" description="Acidic residues" evidence="2">
    <location>
        <begin position="495"/>
        <end position="506"/>
    </location>
</feature>
<dbReference type="Gene3D" id="2.30.29.30">
    <property type="entry name" value="Pleckstrin-homology domain (PH domain)/Phosphotyrosine-binding domain (PTB)"/>
    <property type="match status" value="1"/>
</dbReference>
<feature type="coiled-coil region" evidence="1">
    <location>
        <begin position="1452"/>
        <end position="1479"/>
    </location>
</feature>
<dbReference type="InterPro" id="IPR053005">
    <property type="entry name" value="Nuclear_Pos-Cytoskel_Interact"/>
</dbReference>
<feature type="region of interest" description="Disordered" evidence="2">
    <location>
        <begin position="1883"/>
        <end position="2051"/>
    </location>
</feature>
<feature type="region of interest" description="Disordered" evidence="2">
    <location>
        <begin position="1"/>
        <end position="46"/>
    </location>
</feature>
<dbReference type="Proteomes" id="UP001396898">
    <property type="component" value="Unassembled WGS sequence"/>
</dbReference>
<feature type="compositionally biased region" description="Polar residues" evidence="2">
    <location>
        <begin position="2231"/>
        <end position="2251"/>
    </location>
</feature>
<evidence type="ECO:0000259" key="3">
    <source>
        <dbReference type="PROSITE" id="PS50003"/>
    </source>
</evidence>
<dbReference type="InterPro" id="IPR001849">
    <property type="entry name" value="PH_domain"/>
</dbReference>
<gene>
    <name evidence="4" type="ORF">PG991_000149</name>
</gene>
<name>A0ABR1T196_9PEZI</name>
<dbReference type="CDD" id="cd13365">
    <property type="entry name" value="PH_PLC_plant-like"/>
    <property type="match status" value="1"/>
</dbReference>
<feature type="coiled-coil region" evidence="1">
    <location>
        <begin position="797"/>
        <end position="894"/>
    </location>
</feature>
<feature type="compositionally biased region" description="Basic and acidic residues" evidence="2">
    <location>
        <begin position="1344"/>
        <end position="1369"/>
    </location>
</feature>
<feature type="compositionally biased region" description="Basic and acidic residues" evidence="2">
    <location>
        <begin position="433"/>
        <end position="478"/>
    </location>
</feature>
<feature type="compositionally biased region" description="Basic and acidic residues" evidence="2">
    <location>
        <begin position="1783"/>
        <end position="1800"/>
    </location>
</feature>
<feature type="region of interest" description="Disordered" evidence="2">
    <location>
        <begin position="681"/>
        <end position="721"/>
    </location>
</feature>
<dbReference type="Pfam" id="PF12814">
    <property type="entry name" value="Mcp5_PH"/>
    <property type="match status" value="1"/>
</dbReference>
<keyword evidence="5" id="KW-1185">Reference proteome</keyword>
<feature type="region of interest" description="Disordered" evidence="2">
    <location>
        <begin position="361"/>
        <end position="669"/>
    </location>
</feature>
<protein>
    <submittedName>
        <fullName evidence="4">Anucleate primary sterigmata protein A</fullName>
    </submittedName>
</protein>
<dbReference type="PANTHER" id="PTHR28190">
    <property type="entry name" value="NUCLEAR MIGRATION PROTEIN NUM1"/>
    <property type="match status" value="1"/>
</dbReference>
<evidence type="ECO:0000256" key="2">
    <source>
        <dbReference type="SAM" id="MobiDB-lite"/>
    </source>
</evidence>
<dbReference type="EMBL" id="JAQQWI010000001">
    <property type="protein sequence ID" value="KAK8040361.1"/>
    <property type="molecule type" value="Genomic_DNA"/>
</dbReference>
<organism evidence="4 5">
    <name type="scientific">Apiospora marii</name>
    <dbReference type="NCBI Taxonomy" id="335849"/>
    <lineage>
        <taxon>Eukaryota</taxon>
        <taxon>Fungi</taxon>
        <taxon>Dikarya</taxon>
        <taxon>Ascomycota</taxon>
        <taxon>Pezizomycotina</taxon>
        <taxon>Sordariomycetes</taxon>
        <taxon>Xylariomycetidae</taxon>
        <taxon>Amphisphaeriales</taxon>
        <taxon>Apiosporaceae</taxon>
        <taxon>Apiospora</taxon>
    </lineage>
</organism>
<feature type="region of interest" description="Disordered" evidence="2">
    <location>
        <begin position="1768"/>
        <end position="1869"/>
    </location>
</feature>
<feature type="coiled-coil region" evidence="1">
    <location>
        <begin position="203"/>
        <end position="237"/>
    </location>
</feature>
<feature type="coiled-coil region" evidence="1">
    <location>
        <begin position="1567"/>
        <end position="1635"/>
    </location>
</feature>
<feature type="coiled-coil region" evidence="1">
    <location>
        <begin position="1249"/>
        <end position="1287"/>
    </location>
</feature>
<dbReference type="PROSITE" id="PS50003">
    <property type="entry name" value="PH_DOMAIN"/>
    <property type="match status" value="1"/>
</dbReference>
<reference evidence="4 5" key="1">
    <citation type="submission" date="2023-01" db="EMBL/GenBank/DDBJ databases">
        <title>Analysis of 21 Apiospora genomes using comparative genomics revels a genus with tremendous synthesis potential of carbohydrate active enzymes and secondary metabolites.</title>
        <authorList>
            <person name="Sorensen T."/>
        </authorList>
    </citation>
    <scope>NUCLEOTIDE SEQUENCE [LARGE SCALE GENOMIC DNA]</scope>
    <source>
        <strain evidence="4 5">CBS 20057</strain>
    </source>
</reference>
<dbReference type="SUPFAM" id="SSF50729">
    <property type="entry name" value="PH domain-like"/>
    <property type="match status" value="1"/>
</dbReference>
<feature type="compositionally biased region" description="Basic and acidic residues" evidence="2">
    <location>
        <begin position="551"/>
        <end position="566"/>
    </location>
</feature>
<evidence type="ECO:0000313" key="4">
    <source>
        <dbReference type="EMBL" id="KAK8040361.1"/>
    </source>
</evidence>
<feature type="coiled-coil region" evidence="1">
    <location>
        <begin position="280"/>
        <end position="314"/>
    </location>
</feature>
<feature type="compositionally biased region" description="Polar residues" evidence="2">
    <location>
        <begin position="415"/>
        <end position="431"/>
    </location>
</feature>
<evidence type="ECO:0000313" key="5">
    <source>
        <dbReference type="Proteomes" id="UP001396898"/>
    </source>
</evidence>
<evidence type="ECO:0000256" key="1">
    <source>
        <dbReference type="SAM" id="Coils"/>
    </source>
</evidence>
<keyword evidence="1" id="KW-0175">Coiled coil</keyword>
<dbReference type="InterPro" id="IPR011993">
    <property type="entry name" value="PH-like_dom_sf"/>
</dbReference>
<feature type="coiled-coil region" evidence="1">
    <location>
        <begin position="1123"/>
        <end position="1165"/>
    </location>
</feature>
<feature type="compositionally biased region" description="Polar residues" evidence="2">
    <location>
        <begin position="507"/>
        <end position="522"/>
    </location>
</feature>
<feature type="compositionally biased region" description="Polar residues" evidence="2">
    <location>
        <begin position="1860"/>
        <end position="1869"/>
    </location>
</feature>
<feature type="coiled-coil region" evidence="1">
    <location>
        <begin position="2308"/>
        <end position="2335"/>
    </location>
</feature>
<dbReference type="InterPro" id="IPR024774">
    <property type="entry name" value="PH_dom-Mcp5-type"/>
</dbReference>
<accession>A0ABR1T196</accession>
<feature type="region of interest" description="Disordered" evidence="2">
    <location>
        <begin position="1336"/>
        <end position="1380"/>
    </location>
</feature>
<proteinExistence type="predicted"/>
<feature type="compositionally biased region" description="Polar residues" evidence="2">
    <location>
        <begin position="572"/>
        <end position="586"/>
    </location>
</feature>
<comment type="caution">
    <text evidence="4">The sequence shown here is derived from an EMBL/GenBank/DDBJ whole genome shotgun (WGS) entry which is preliminary data.</text>
</comment>
<feature type="coiled-coil region" evidence="1">
    <location>
        <begin position="1504"/>
        <end position="1531"/>
    </location>
</feature>
<feature type="compositionally biased region" description="Polar residues" evidence="2">
    <location>
        <begin position="2022"/>
        <end position="2037"/>
    </location>
</feature>
<feature type="compositionally biased region" description="Low complexity" evidence="2">
    <location>
        <begin position="2374"/>
        <end position="2391"/>
    </location>
</feature>
<feature type="compositionally biased region" description="Polar residues" evidence="2">
    <location>
        <begin position="691"/>
        <end position="713"/>
    </location>
</feature>
<dbReference type="SMART" id="SM00233">
    <property type="entry name" value="PH"/>
    <property type="match status" value="1"/>
</dbReference>
<feature type="region of interest" description="Disordered" evidence="2">
    <location>
        <begin position="2343"/>
        <end position="2391"/>
    </location>
</feature>